<dbReference type="EMBL" id="GGEC01000975">
    <property type="protein sequence ID" value="MBW81458.1"/>
    <property type="molecule type" value="Transcribed_RNA"/>
</dbReference>
<sequence length="27" mass="3109">MISNIQSDTYRPVFFFGWSGVIGLFLL</sequence>
<name>A0A2P2IJR4_RHIMU</name>
<evidence type="ECO:0000313" key="1">
    <source>
        <dbReference type="EMBL" id="MBW81458.1"/>
    </source>
</evidence>
<dbReference type="AlphaFoldDB" id="A0A2P2IJR4"/>
<protein>
    <submittedName>
        <fullName evidence="1">Uncharacterized protein</fullName>
    </submittedName>
</protein>
<organism evidence="1">
    <name type="scientific">Rhizophora mucronata</name>
    <name type="common">Asiatic mangrove</name>
    <dbReference type="NCBI Taxonomy" id="61149"/>
    <lineage>
        <taxon>Eukaryota</taxon>
        <taxon>Viridiplantae</taxon>
        <taxon>Streptophyta</taxon>
        <taxon>Embryophyta</taxon>
        <taxon>Tracheophyta</taxon>
        <taxon>Spermatophyta</taxon>
        <taxon>Magnoliopsida</taxon>
        <taxon>eudicotyledons</taxon>
        <taxon>Gunneridae</taxon>
        <taxon>Pentapetalae</taxon>
        <taxon>rosids</taxon>
        <taxon>fabids</taxon>
        <taxon>Malpighiales</taxon>
        <taxon>Rhizophoraceae</taxon>
        <taxon>Rhizophora</taxon>
    </lineage>
</organism>
<proteinExistence type="predicted"/>
<reference evidence="1" key="1">
    <citation type="submission" date="2018-02" db="EMBL/GenBank/DDBJ databases">
        <title>Rhizophora mucronata_Transcriptome.</title>
        <authorList>
            <person name="Meera S.P."/>
            <person name="Sreeshan A."/>
            <person name="Augustine A."/>
        </authorList>
    </citation>
    <scope>NUCLEOTIDE SEQUENCE</scope>
    <source>
        <tissue evidence="1">Leaf</tissue>
    </source>
</reference>
<accession>A0A2P2IJR4</accession>